<dbReference type="SFLD" id="SFLDS00019">
    <property type="entry name" value="Glutathione_Transferase_(cytos"/>
    <property type="match status" value="1"/>
</dbReference>
<dbReference type="PROSITE" id="PS50404">
    <property type="entry name" value="GST_NTER"/>
    <property type="match status" value="1"/>
</dbReference>
<dbReference type="GO" id="GO:0016740">
    <property type="term" value="F:transferase activity"/>
    <property type="evidence" value="ECO:0007669"/>
    <property type="project" value="UniProtKB-KW"/>
</dbReference>
<dbReference type="InterPro" id="IPR036249">
    <property type="entry name" value="Thioredoxin-like_sf"/>
</dbReference>
<dbReference type="Gene3D" id="1.20.1050.10">
    <property type="match status" value="1"/>
</dbReference>
<accession>A0A1W9HSC4</accession>
<dbReference type="SUPFAM" id="SSF47616">
    <property type="entry name" value="GST C-terminal domain-like"/>
    <property type="match status" value="1"/>
</dbReference>
<dbReference type="CDD" id="cd03057">
    <property type="entry name" value="GST_N_Beta"/>
    <property type="match status" value="1"/>
</dbReference>
<dbReference type="PANTHER" id="PTHR44051:SF8">
    <property type="entry name" value="GLUTATHIONE S-TRANSFERASE GSTA"/>
    <property type="match status" value="1"/>
</dbReference>
<dbReference type="InterPro" id="IPR004045">
    <property type="entry name" value="Glutathione_S-Trfase_N"/>
</dbReference>
<protein>
    <submittedName>
        <fullName evidence="2">Glutathione S-transferase</fullName>
    </submittedName>
</protein>
<dbReference type="SUPFAM" id="SSF52833">
    <property type="entry name" value="Thioredoxin-like"/>
    <property type="match status" value="1"/>
</dbReference>
<comment type="caution">
    <text evidence="2">The sequence shown here is derived from an EMBL/GenBank/DDBJ whole genome shotgun (WGS) entry which is preliminary data.</text>
</comment>
<feature type="domain" description="GST N-terminal" evidence="1">
    <location>
        <begin position="4"/>
        <end position="90"/>
    </location>
</feature>
<gene>
    <name evidence="2" type="ORF">A4S15_00605</name>
</gene>
<dbReference type="InterPro" id="IPR040079">
    <property type="entry name" value="Glutathione_S-Trfase"/>
</dbReference>
<dbReference type="EMBL" id="LWDL01000026">
    <property type="protein sequence ID" value="OQW50141.1"/>
    <property type="molecule type" value="Genomic_DNA"/>
</dbReference>
<evidence type="ECO:0000313" key="2">
    <source>
        <dbReference type="EMBL" id="OQW50141.1"/>
    </source>
</evidence>
<dbReference type="AlphaFoldDB" id="A0A1W9HSC4"/>
<dbReference type="RefSeq" id="WP_376800136.1">
    <property type="nucleotide sequence ID" value="NZ_DBNB01000028.1"/>
</dbReference>
<reference evidence="2 3" key="1">
    <citation type="journal article" date="2017" name="Water Res.">
        <title>Comammox in drinking water systems.</title>
        <authorList>
            <person name="Wang Y."/>
            <person name="Ma L."/>
            <person name="Mao Y."/>
            <person name="Jiang X."/>
            <person name="Xia Y."/>
            <person name="Yu K."/>
            <person name="Li B."/>
            <person name="Zhang T."/>
        </authorList>
    </citation>
    <scope>NUCLEOTIDE SEQUENCE [LARGE SCALE GENOMIC DNA]</scope>
    <source>
        <strain evidence="2">SG_bin8</strain>
    </source>
</reference>
<dbReference type="InterPro" id="IPR036282">
    <property type="entry name" value="Glutathione-S-Trfase_C_sf"/>
</dbReference>
<evidence type="ECO:0000313" key="3">
    <source>
        <dbReference type="Proteomes" id="UP000192872"/>
    </source>
</evidence>
<dbReference type="STRING" id="1827387.A4S15_00605"/>
<name>A0A1W9HSC4_9HYPH</name>
<dbReference type="Proteomes" id="UP000192872">
    <property type="component" value="Unassembled WGS sequence"/>
</dbReference>
<organism evidence="2 3">
    <name type="scientific">Candidatus Raskinella chloraquaticus</name>
    <dbReference type="NCBI Taxonomy" id="1951219"/>
    <lineage>
        <taxon>Bacteria</taxon>
        <taxon>Pseudomonadati</taxon>
        <taxon>Pseudomonadota</taxon>
        <taxon>Alphaproteobacteria</taxon>
        <taxon>Hyphomicrobiales</taxon>
        <taxon>Phreatobacteraceae</taxon>
        <taxon>Candidatus Raskinella</taxon>
    </lineage>
</organism>
<proteinExistence type="predicted"/>
<dbReference type="SFLD" id="SFLDG00358">
    <property type="entry name" value="Main_(cytGST)"/>
    <property type="match status" value="1"/>
</dbReference>
<keyword evidence="2" id="KW-0808">Transferase</keyword>
<dbReference type="Pfam" id="PF13417">
    <property type="entry name" value="GST_N_3"/>
    <property type="match status" value="1"/>
</dbReference>
<dbReference type="PANTHER" id="PTHR44051">
    <property type="entry name" value="GLUTATHIONE S-TRANSFERASE-RELATED"/>
    <property type="match status" value="1"/>
</dbReference>
<evidence type="ECO:0000259" key="1">
    <source>
        <dbReference type="PROSITE" id="PS50404"/>
    </source>
</evidence>
<dbReference type="Gene3D" id="3.40.30.10">
    <property type="entry name" value="Glutaredoxin"/>
    <property type="match status" value="1"/>
</dbReference>
<sequence length="233" mass="26435">MSITRLKLYHYPASRSARVKWLLHEVLGDAFEMERVNLYDGQQYGPEFLRLNPNHGVPVLDIEWEDGTRQVMHESAAMLAFLADAYPGHQLAPPPGLSSARADYLQMLHFGAGPVDMMLWQIRIHEHVLPSAERDPRTIARYRKKFADEIEPQLAKRLTAASFIGGEMFSAADCMMGHCVFWARGYGMCRDDVFRSYISRLSKRPAFAAAFADAKEFSPQVPQDKPQATRFTG</sequence>